<dbReference type="EMBL" id="JADCTT010000002">
    <property type="protein sequence ID" value="KAF9756469.1"/>
    <property type="molecule type" value="Genomic_DNA"/>
</dbReference>
<reference evidence="1" key="1">
    <citation type="submission" date="2020-10" db="EMBL/GenBank/DDBJ databases">
        <title>High-Quality Genome Resource of Clonostachys rosea strain S41 by Oxford Nanopore Long-Read Sequencing.</title>
        <authorList>
            <person name="Wang H."/>
        </authorList>
    </citation>
    <scope>NUCLEOTIDE SEQUENCE</scope>
    <source>
        <strain evidence="1">S41</strain>
    </source>
</reference>
<gene>
    <name evidence="1" type="ORF">IM811_007413</name>
</gene>
<name>A0A8H7NI83_BIOOC</name>
<dbReference type="Proteomes" id="UP000616885">
    <property type="component" value="Unassembled WGS sequence"/>
</dbReference>
<sequence>MVGKPVITCTSITLTSSDLSGNMDHEVTTTCVISAADIHREEGVPPPGHLSALFLSLCHFYPVQKCPTAHHVNGATQPGGVLLGWGGFDDGETWLRQGSGVGPTPWSGIRMEIKTG</sequence>
<proteinExistence type="predicted"/>
<comment type="caution">
    <text evidence="1">The sequence shown here is derived from an EMBL/GenBank/DDBJ whole genome shotgun (WGS) entry which is preliminary data.</text>
</comment>
<protein>
    <submittedName>
        <fullName evidence="1">Uncharacterized protein</fullName>
    </submittedName>
</protein>
<dbReference type="AlphaFoldDB" id="A0A8H7NI83"/>
<evidence type="ECO:0000313" key="1">
    <source>
        <dbReference type="EMBL" id="KAF9756469.1"/>
    </source>
</evidence>
<accession>A0A8H7NI83</accession>
<evidence type="ECO:0000313" key="2">
    <source>
        <dbReference type="Proteomes" id="UP000616885"/>
    </source>
</evidence>
<organism evidence="1 2">
    <name type="scientific">Bionectria ochroleuca</name>
    <name type="common">Gliocladium roseum</name>
    <dbReference type="NCBI Taxonomy" id="29856"/>
    <lineage>
        <taxon>Eukaryota</taxon>
        <taxon>Fungi</taxon>
        <taxon>Dikarya</taxon>
        <taxon>Ascomycota</taxon>
        <taxon>Pezizomycotina</taxon>
        <taxon>Sordariomycetes</taxon>
        <taxon>Hypocreomycetidae</taxon>
        <taxon>Hypocreales</taxon>
        <taxon>Bionectriaceae</taxon>
        <taxon>Clonostachys</taxon>
    </lineage>
</organism>